<dbReference type="Gene3D" id="3.80.10.10">
    <property type="entry name" value="Ribonuclease Inhibitor"/>
    <property type="match status" value="1"/>
</dbReference>
<proteinExistence type="predicted"/>
<name>A0A518AIZ1_9BACT</name>
<dbReference type="InterPro" id="IPR051341">
    <property type="entry name" value="Zyg-11_UBL_adapter"/>
</dbReference>
<sequence>MRRQTHPRHLVRRLLLVIVGLCLCPLLVNLYREKRDETRLQALQHSMNLQGGDVTWGWSYYYDSEGVAREEMDQWKLHFIESGTSGSSISMLGVYGKALNEKDVRTVLSFQDLRGLRITPDELHPYFFEQVGSLHHLEYLMLSGTPATGTELSGLKQTNLRILDLCGSPISDKGLEVIAQIETLETLLIEKTNVTDQGLVHLKWCRNLRLLQAGGSKVTQEGVQLLRSTNPSLEVEL</sequence>
<organism evidence="1 2">
    <name type="scientific">Aeoliella mucimassa</name>
    <dbReference type="NCBI Taxonomy" id="2527972"/>
    <lineage>
        <taxon>Bacteria</taxon>
        <taxon>Pseudomonadati</taxon>
        <taxon>Planctomycetota</taxon>
        <taxon>Planctomycetia</taxon>
        <taxon>Pirellulales</taxon>
        <taxon>Lacipirellulaceae</taxon>
        <taxon>Aeoliella</taxon>
    </lineage>
</organism>
<dbReference type="GO" id="GO:0031462">
    <property type="term" value="C:Cul2-RING ubiquitin ligase complex"/>
    <property type="evidence" value="ECO:0007669"/>
    <property type="project" value="TreeGrafter"/>
</dbReference>
<dbReference type="RefSeq" id="WP_197528891.1">
    <property type="nucleotide sequence ID" value="NZ_CP036278.1"/>
</dbReference>
<protein>
    <recommendedName>
        <fullName evidence="3">Leucine Rich repeats (2 copies)</fullName>
    </recommendedName>
</protein>
<dbReference type="EMBL" id="CP036278">
    <property type="protein sequence ID" value="QDU54644.1"/>
    <property type="molecule type" value="Genomic_DNA"/>
</dbReference>
<dbReference type="AlphaFoldDB" id="A0A518AIZ1"/>
<dbReference type="SUPFAM" id="SSF52047">
    <property type="entry name" value="RNI-like"/>
    <property type="match status" value="1"/>
</dbReference>
<reference evidence="1 2" key="1">
    <citation type="submission" date="2019-02" db="EMBL/GenBank/DDBJ databases">
        <title>Deep-cultivation of Planctomycetes and their phenomic and genomic characterization uncovers novel biology.</title>
        <authorList>
            <person name="Wiegand S."/>
            <person name="Jogler M."/>
            <person name="Boedeker C."/>
            <person name="Pinto D."/>
            <person name="Vollmers J."/>
            <person name="Rivas-Marin E."/>
            <person name="Kohn T."/>
            <person name="Peeters S.H."/>
            <person name="Heuer A."/>
            <person name="Rast P."/>
            <person name="Oberbeckmann S."/>
            <person name="Bunk B."/>
            <person name="Jeske O."/>
            <person name="Meyerdierks A."/>
            <person name="Storesund J.E."/>
            <person name="Kallscheuer N."/>
            <person name="Luecker S."/>
            <person name="Lage O.M."/>
            <person name="Pohl T."/>
            <person name="Merkel B.J."/>
            <person name="Hornburger P."/>
            <person name="Mueller R.-W."/>
            <person name="Bruemmer F."/>
            <person name="Labrenz M."/>
            <person name="Spormann A.M."/>
            <person name="Op den Camp H."/>
            <person name="Overmann J."/>
            <person name="Amann R."/>
            <person name="Jetten M.S.M."/>
            <person name="Mascher T."/>
            <person name="Medema M.H."/>
            <person name="Devos D.P."/>
            <person name="Kaster A.-K."/>
            <person name="Ovreas L."/>
            <person name="Rohde M."/>
            <person name="Galperin M.Y."/>
            <person name="Jogler C."/>
        </authorList>
    </citation>
    <scope>NUCLEOTIDE SEQUENCE [LARGE SCALE GENOMIC DNA]</scope>
    <source>
        <strain evidence="1 2">Pan181</strain>
    </source>
</reference>
<evidence type="ECO:0000313" key="1">
    <source>
        <dbReference type="EMBL" id="QDU54644.1"/>
    </source>
</evidence>
<dbReference type="InterPro" id="IPR032675">
    <property type="entry name" value="LRR_dom_sf"/>
</dbReference>
<dbReference type="PANTHER" id="PTHR12904:SF23">
    <property type="entry name" value="PROTEIN ZER-1 HOMOLOG"/>
    <property type="match status" value="1"/>
</dbReference>
<keyword evidence="2" id="KW-1185">Reference proteome</keyword>
<dbReference type="PANTHER" id="PTHR12904">
    <property type="match status" value="1"/>
</dbReference>
<dbReference type="Proteomes" id="UP000315750">
    <property type="component" value="Chromosome"/>
</dbReference>
<gene>
    <name evidence="1" type="ORF">Pan181_08270</name>
</gene>
<accession>A0A518AIZ1</accession>
<evidence type="ECO:0008006" key="3">
    <source>
        <dbReference type="Google" id="ProtNLM"/>
    </source>
</evidence>
<dbReference type="KEGG" id="amuc:Pan181_08270"/>
<evidence type="ECO:0000313" key="2">
    <source>
        <dbReference type="Proteomes" id="UP000315750"/>
    </source>
</evidence>